<accession>A0A087VZ16</accession>
<sequence length="76" mass="8478">MTSDSSMIERESAGFAESSNRCRQARSVFVLAELIAKDGDDCFQRWHKAHQFALPAHPTLASHDDYACHLEVGITN</sequence>
<proteinExistence type="predicted"/>
<evidence type="ECO:0000313" key="1">
    <source>
        <dbReference type="EMBL" id="CDI97434.1"/>
    </source>
</evidence>
<evidence type="ECO:0000313" key="2">
    <source>
        <dbReference type="Proteomes" id="UP000017246"/>
    </source>
</evidence>
<protein>
    <submittedName>
        <fullName evidence="1">Uncharacterized protein</fullName>
    </submittedName>
</protein>
<gene>
    <name evidence="1" type="ORF">EmuJ_000121100</name>
</gene>
<reference evidence="1" key="1">
    <citation type="journal article" date="2013" name="Nature">
        <title>The genomes of four tapeworm species reveal adaptations to parasitism.</title>
        <authorList>
            <person name="Tsai I.J."/>
            <person name="Zarowiecki M."/>
            <person name="Holroyd N."/>
            <person name="Garciarrubio A."/>
            <person name="Sanchez-Flores A."/>
            <person name="Brooks K.L."/>
            <person name="Tracey A."/>
            <person name="Bobes R.J."/>
            <person name="Fragoso G."/>
            <person name="Sciutto E."/>
            <person name="Aslett M."/>
            <person name="Beasley H."/>
            <person name="Bennett H.M."/>
            <person name="Cai J."/>
            <person name="Camicia F."/>
            <person name="Clark R."/>
            <person name="Cucher M."/>
            <person name="De Silva N."/>
            <person name="Day T.A."/>
            <person name="Deplazes P."/>
            <person name="Estrada K."/>
            <person name="Fernandez C."/>
            <person name="Holland P.W."/>
            <person name="Hou J."/>
            <person name="Hu S."/>
            <person name="Huckvale T."/>
            <person name="Hung S.S."/>
            <person name="Kamenetzky L."/>
            <person name="Keane J.A."/>
            <person name="Kiss F."/>
            <person name="Koziol U."/>
            <person name="Lambert O."/>
            <person name="Liu K."/>
            <person name="Luo X."/>
            <person name="Luo Y."/>
            <person name="Macchiaroli N."/>
            <person name="Nichol S."/>
            <person name="Paps J."/>
            <person name="Parkinson J."/>
            <person name="Pouchkina-Stantcheva N."/>
            <person name="Riddiford N."/>
            <person name="Rosenzvit M."/>
            <person name="Salinas G."/>
            <person name="Wasmuth J.D."/>
            <person name="Zamanian M."/>
            <person name="Zheng Y."/>
            <person name="Cai X."/>
            <person name="Soberon X."/>
            <person name="Olson P.D."/>
            <person name="Laclette J.P."/>
            <person name="Brehm K."/>
            <person name="Berriman M."/>
            <person name="Garciarrubio A."/>
            <person name="Bobes R.J."/>
            <person name="Fragoso G."/>
            <person name="Sanchez-Flores A."/>
            <person name="Estrada K."/>
            <person name="Cevallos M.A."/>
            <person name="Morett E."/>
            <person name="Gonzalez V."/>
            <person name="Portillo T."/>
            <person name="Ochoa-Leyva A."/>
            <person name="Jose M.V."/>
            <person name="Sciutto E."/>
            <person name="Landa A."/>
            <person name="Jimenez L."/>
            <person name="Valdes V."/>
            <person name="Carrero J.C."/>
            <person name="Larralde C."/>
            <person name="Morales-Montor J."/>
            <person name="Limon-Lason J."/>
            <person name="Soberon X."/>
            <person name="Laclette J.P."/>
        </authorList>
    </citation>
    <scope>NUCLEOTIDE SEQUENCE [LARGE SCALE GENOMIC DNA]</scope>
</reference>
<dbReference type="AlphaFoldDB" id="A0A087VZ16"/>
<dbReference type="Proteomes" id="UP000017246">
    <property type="component" value="Unassembled WGS sequence"/>
</dbReference>
<keyword evidence="2" id="KW-1185">Reference proteome</keyword>
<organism evidence="1 2">
    <name type="scientific">Echinococcus multilocularis</name>
    <name type="common">Fox tapeworm</name>
    <dbReference type="NCBI Taxonomy" id="6211"/>
    <lineage>
        <taxon>Eukaryota</taxon>
        <taxon>Metazoa</taxon>
        <taxon>Spiralia</taxon>
        <taxon>Lophotrochozoa</taxon>
        <taxon>Platyhelminthes</taxon>
        <taxon>Cestoda</taxon>
        <taxon>Eucestoda</taxon>
        <taxon>Cyclophyllidea</taxon>
        <taxon>Taeniidae</taxon>
        <taxon>Echinococcus</taxon>
    </lineage>
</organism>
<name>A0A087VZ16_ECHMU</name>
<dbReference type="EMBL" id="LN902844">
    <property type="protein sequence ID" value="CDI97434.1"/>
    <property type="molecule type" value="Genomic_DNA"/>
</dbReference>
<reference evidence="1" key="2">
    <citation type="submission" date="2015-11" db="EMBL/GenBank/DDBJ databases">
        <authorList>
            <person name="Zhang Y."/>
            <person name="Guo Z."/>
        </authorList>
    </citation>
    <scope>NUCLEOTIDE SEQUENCE</scope>
</reference>